<evidence type="ECO:0000313" key="1">
    <source>
        <dbReference type="EMBL" id="SOB74182.1"/>
    </source>
</evidence>
<gene>
    <name evidence="1" type="ORF">BQ9231_00299</name>
</gene>
<dbReference type="Proteomes" id="UP000274850">
    <property type="component" value="Segment"/>
</dbReference>
<reference evidence="1" key="1">
    <citation type="submission" date="2017-08" db="EMBL/GenBank/DDBJ databases">
        <authorList>
            <person name="de Groot N.N."/>
        </authorList>
    </citation>
    <scope>NUCLEOTIDE SEQUENCE</scope>
</reference>
<sequence length="142" mass="16605">MGGDWHYPTVFYGFELDQDLLWSWLKENKEYQEYVDAELFTDKICLDDDVLSIVKEHVNLGDLEIVNYVPHIYSRWGDEIPKWDEYLENSILVGKRVPEPLTIETIYTTILPPREEIVSLFAPISLSLVTSEQPAFYNGFLI</sequence>
<evidence type="ECO:0000313" key="2">
    <source>
        <dbReference type="Proteomes" id="UP000274850"/>
    </source>
</evidence>
<proteinExistence type="predicted"/>
<name>A0A285PYB0_9VIRU</name>
<dbReference type="EMBL" id="LT907979">
    <property type="protein sequence ID" value="SOB74182.1"/>
    <property type="molecule type" value="Genomic_DNA"/>
</dbReference>
<accession>A0A285PYB0</accession>
<protein>
    <submittedName>
        <fullName evidence="1">Uncharacterized protein</fullName>
    </submittedName>
</protein>
<organism evidence="1">
    <name type="scientific">Cedratvirus lausannensis</name>
    <dbReference type="NCBI Taxonomy" id="2023205"/>
    <lineage>
        <taxon>Viruses</taxon>
        <taxon>Pithoviruses</taxon>
        <taxon>Orthocedratvirinae</taxon>
        <taxon>Alphacedratvirus</taxon>
        <taxon>Alphacedratvirus francolausannense</taxon>
    </lineage>
</organism>
<keyword evidence="2" id="KW-1185">Reference proteome</keyword>